<dbReference type="OrthoDB" id="10004661at2759"/>
<sequence length="663" mass="75459">MKYFLTSVFMLTSHVFVGYYLVIPLLKGPFHWWTIPVVLLLDIMFDISSFPAGGIVVLTFFLGIVFFHISVQSVSKFHSLSSALLQYVFEYGMLRSGRAAMKKLNAVSQRPREYQEVLLKQWLKENKDTVYGTKFKFSKVKNLNHFQENHPLTDYEHYKPFIQDIAEGKRNTLTREPPYRLSLTSGTTGEAKTLPVSGAFVKEDYTEIGGMASAISKEAFPHWSLMQRRIWFYCDPTLKKSKGGIPIGPLSSIPEWARNLLVIYATPADGFRIGTSFEATYIHLLFGLRDRGVSVILAGFSTTLLSAMQLLEEEWEQLVEDLSSGMLSSKLNLDAEIRRNLERALGNGDPKRASELEREFKKGFDGIIRRVWPDMAFIMSIDIANLKSTLASSYAKDVVMYSHCYGATEGIIGMNITPLEEEEDFVLTPTYTIYEFILENDMAKSNPKTYFIDEVEVGQNYEVVVTTKSGLCRFRFGDVVQITGHHQECPKVKFLYRSGSLLNMCGEKMNQAILVEALETAVSKWPETELLYYAVAESTLLSGTSVGVEDYGDEETRPHYIFFLEVKLEEEETLEKLKKLNLSEQLDKSLCHHHHVYKHFRSNGQIGDPSVFVVCKGSFGRLHNYILENSSATANQLKMPQKLRTPGMVEFMLTQRQEGFQKT</sequence>
<dbReference type="PANTHER" id="PTHR31901:SF9">
    <property type="entry name" value="GH3 DOMAIN-CONTAINING PROTEIN"/>
    <property type="match status" value="1"/>
</dbReference>
<dbReference type="Pfam" id="PF23572">
    <property type="entry name" value="GH3_C"/>
    <property type="match status" value="1"/>
</dbReference>
<keyword evidence="1" id="KW-0812">Transmembrane</keyword>
<keyword evidence="1" id="KW-0472">Membrane</keyword>
<name>A0A9Q0YM37_HOLLE</name>
<evidence type="ECO:0000313" key="5">
    <source>
        <dbReference type="Proteomes" id="UP001152320"/>
    </source>
</evidence>
<feature type="domain" description="GH3 middle" evidence="2">
    <location>
        <begin position="425"/>
        <end position="497"/>
    </location>
</feature>
<reference evidence="4" key="1">
    <citation type="submission" date="2021-10" db="EMBL/GenBank/DDBJ databases">
        <title>Tropical sea cucumber genome reveals ecological adaptation and Cuvierian tubules defense mechanism.</title>
        <authorList>
            <person name="Chen T."/>
        </authorList>
    </citation>
    <scope>NUCLEOTIDE SEQUENCE</scope>
    <source>
        <strain evidence="4">Nanhai2018</strain>
        <tissue evidence="4">Muscle</tissue>
    </source>
</reference>
<dbReference type="AlphaFoldDB" id="A0A9Q0YM37"/>
<comment type="caution">
    <text evidence="4">The sequence shown here is derived from an EMBL/GenBank/DDBJ whole genome shotgun (WGS) entry which is preliminary data.</text>
</comment>
<evidence type="ECO:0000313" key="4">
    <source>
        <dbReference type="EMBL" id="KAJ8024924.1"/>
    </source>
</evidence>
<accession>A0A9Q0YM37</accession>
<organism evidence="4 5">
    <name type="scientific">Holothuria leucospilota</name>
    <name type="common">Black long sea cucumber</name>
    <name type="synonym">Mertensiothuria leucospilota</name>
    <dbReference type="NCBI Taxonomy" id="206669"/>
    <lineage>
        <taxon>Eukaryota</taxon>
        <taxon>Metazoa</taxon>
        <taxon>Echinodermata</taxon>
        <taxon>Eleutherozoa</taxon>
        <taxon>Echinozoa</taxon>
        <taxon>Holothuroidea</taxon>
        <taxon>Aspidochirotacea</taxon>
        <taxon>Aspidochirotida</taxon>
        <taxon>Holothuriidae</taxon>
        <taxon>Holothuria</taxon>
    </lineage>
</organism>
<dbReference type="Proteomes" id="UP001152320">
    <property type="component" value="Chromosome 18"/>
</dbReference>
<dbReference type="InterPro" id="IPR055378">
    <property type="entry name" value="GH3_C"/>
</dbReference>
<dbReference type="Pfam" id="PF23571">
    <property type="entry name" value="GH3_M"/>
    <property type="match status" value="1"/>
</dbReference>
<evidence type="ECO:0000259" key="2">
    <source>
        <dbReference type="Pfam" id="PF23571"/>
    </source>
</evidence>
<feature type="transmembrane region" description="Helical" evidence="1">
    <location>
        <begin position="5"/>
        <end position="23"/>
    </location>
</feature>
<feature type="domain" description="GH3 C-terminal" evidence="3">
    <location>
        <begin position="552"/>
        <end position="641"/>
    </location>
</feature>
<dbReference type="Pfam" id="PF03321">
    <property type="entry name" value="GH3"/>
    <property type="match status" value="1"/>
</dbReference>
<dbReference type="InterPro" id="IPR055377">
    <property type="entry name" value="GH3_M"/>
</dbReference>
<keyword evidence="1" id="KW-1133">Transmembrane helix</keyword>
<dbReference type="EMBL" id="JAIZAY010000018">
    <property type="protein sequence ID" value="KAJ8024924.1"/>
    <property type="molecule type" value="Genomic_DNA"/>
</dbReference>
<dbReference type="PANTHER" id="PTHR31901">
    <property type="entry name" value="GH3 DOMAIN-CONTAINING PROTEIN"/>
    <property type="match status" value="1"/>
</dbReference>
<dbReference type="GO" id="GO:0005737">
    <property type="term" value="C:cytoplasm"/>
    <property type="evidence" value="ECO:0007669"/>
    <property type="project" value="TreeGrafter"/>
</dbReference>
<proteinExistence type="predicted"/>
<dbReference type="InterPro" id="IPR004993">
    <property type="entry name" value="GH3"/>
</dbReference>
<gene>
    <name evidence="4" type="ORF">HOLleu_34980</name>
</gene>
<evidence type="ECO:0000259" key="3">
    <source>
        <dbReference type="Pfam" id="PF23572"/>
    </source>
</evidence>
<dbReference type="GO" id="GO:0016881">
    <property type="term" value="F:acid-amino acid ligase activity"/>
    <property type="evidence" value="ECO:0007669"/>
    <property type="project" value="TreeGrafter"/>
</dbReference>
<protein>
    <submittedName>
        <fullName evidence="4">Indole-3-acetic acid-amido synthetase GH3.1</fullName>
    </submittedName>
</protein>
<evidence type="ECO:0000256" key="1">
    <source>
        <dbReference type="SAM" id="Phobius"/>
    </source>
</evidence>
<feature type="transmembrane region" description="Helical" evidence="1">
    <location>
        <begin position="52"/>
        <end position="71"/>
    </location>
</feature>
<keyword evidence="5" id="KW-1185">Reference proteome</keyword>